<dbReference type="EMBL" id="JYDW01001374">
    <property type="protein sequence ID" value="KRZ47110.1"/>
    <property type="molecule type" value="Genomic_DNA"/>
</dbReference>
<comment type="caution">
    <text evidence="2">The sequence shown here is derived from an EMBL/GenBank/DDBJ whole genome shotgun (WGS) entry which is preliminary data.</text>
</comment>
<accession>A0A0V1KIN1</accession>
<sequence>MRGPEWKGASESNTLETGAVGMSPRRAKPVRSAAHGCQRTP</sequence>
<keyword evidence="3" id="KW-1185">Reference proteome</keyword>
<organism evidence="2 3">
    <name type="scientific">Trichinella nativa</name>
    <dbReference type="NCBI Taxonomy" id="6335"/>
    <lineage>
        <taxon>Eukaryota</taxon>
        <taxon>Metazoa</taxon>
        <taxon>Ecdysozoa</taxon>
        <taxon>Nematoda</taxon>
        <taxon>Enoplea</taxon>
        <taxon>Dorylaimia</taxon>
        <taxon>Trichinellida</taxon>
        <taxon>Trichinellidae</taxon>
        <taxon>Trichinella</taxon>
    </lineage>
</organism>
<reference evidence="2 3" key="1">
    <citation type="submission" date="2015-05" db="EMBL/GenBank/DDBJ databases">
        <title>Evolution of Trichinella species and genotypes.</title>
        <authorList>
            <person name="Korhonen P.K."/>
            <person name="Edoardo P."/>
            <person name="Giuseppe L.R."/>
            <person name="Gasser R.B."/>
        </authorList>
    </citation>
    <scope>NUCLEOTIDE SEQUENCE [LARGE SCALE GENOMIC DNA]</scope>
    <source>
        <strain evidence="2">ISS10</strain>
    </source>
</reference>
<evidence type="ECO:0000256" key="1">
    <source>
        <dbReference type="SAM" id="MobiDB-lite"/>
    </source>
</evidence>
<dbReference type="AlphaFoldDB" id="A0A0V1KIN1"/>
<evidence type="ECO:0000313" key="3">
    <source>
        <dbReference type="Proteomes" id="UP000054721"/>
    </source>
</evidence>
<evidence type="ECO:0000313" key="2">
    <source>
        <dbReference type="EMBL" id="KRZ47110.1"/>
    </source>
</evidence>
<gene>
    <name evidence="2" type="ORF">T02_15306</name>
</gene>
<dbReference type="Proteomes" id="UP000054721">
    <property type="component" value="Unassembled WGS sequence"/>
</dbReference>
<name>A0A0V1KIN1_9BILA</name>
<feature type="region of interest" description="Disordered" evidence="1">
    <location>
        <begin position="1"/>
        <end position="41"/>
    </location>
</feature>
<proteinExistence type="predicted"/>
<protein>
    <submittedName>
        <fullName evidence="2">Uncharacterized protein</fullName>
    </submittedName>
</protein>